<dbReference type="InterPro" id="IPR000835">
    <property type="entry name" value="HTH_MarR-typ"/>
</dbReference>
<name>A0ABQ1W5L6_9BACL</name>
<evidence type="ECO:0000259" key="4">
    <source>
        <dbReference type="PROSITE" id="PS50995"/>
    </source>
</evidence>
<evidence type="ECO:0000256" key="1">
    <source>
        <dbReference type="ARBA" id="ARBA00023015"/>
    </source>
</evidence>
<dbReference type="Gene3D" id="1.10.10.10">
    <property type="entry name" value="Winged helix-like DNA-binding domain superfamily/Winged helix DNA-binding domain"/>
    <property type="match status" value="1"/>
</dbReference>
<keyword evidence="1" id="KW-0805">Transcription regulation</keyword>
<dbReference type="InterPro" id="IPR036390">
    <property type="entry name" value="WH_DNA-bd_sf"/>
</dbReference>
<feature type="domain" description="HTH marR-type" evidence="4">
    <location>
        <begin position="1"/>
        <end position="136"/>
    </location>
</feature>
<dbReference type="RefSeq" id="WP_120463509.1">
    <property type="nucleotide sequence ID" value="NZ_BMIW01000039.1"/>
</dbReference>
<evidence type="ECO:0000313" key="6">
    <source>
        <dbReference type="Proteomes" id="UP000608420"/>
    </source>
</evidence>
<evidence type="ECO:0000256" key="2">
    <source>
        <dbReference type="ARBA" id="ARBA00023125"/>
    </source>
</evidence>
<dbReference type="InterPro" id="IPR036388">
    <property type="entry name" value="WH-like_DNA-bd_sf"/>
</dbReference>
<organism evidence="5 6">
    <name type="scientific">Paenibacillus aceti</name>
    <dbReference type="NCBI Taxonomy" id="1820010"/>
    <lineage>
        <taxon>Bacteria</taxon>
        <taxon>Bacillati</taxon>
        <taxon>Bacillota</taxon>
        <taxon>Bacilli</taxon>
        <taxon>Bacillales</taxon>
        <taxon>Paenibacillaceae</taxon>
        <taxon>Paenibacillus</taxon>
    </lineage>
</organism>
<dbReference type="PROSITE" id="PS50995">
    <property type="entry name" value="HTH_MARR_2"/>
    <property type="match status" value="1"/>
</dbReference>
<sequence>MNMNSIGKLISFINRVNQKELAAKLKQYNIGGGGHHSYLKTILLNPGLNQDQLTCEVKFDKATTTRCLKQLEEAGYVERIVDDNDRRSYRLYPTDKAKQFEPRLTSILAEANYNLAEGLDEGEKEQLRMLLQKVYDNYIQNK</sequence>
<comment type="caution">
    <text evidence="5">The sequence shown here is derived from an EMBL/GenBank/DDBJ whole genome shotgun (WGS) entry which is preliminary data.</text>
</comment>
<evidence type="ECO:0000313" key="5">
    <source>
        <dbReference type="EMBL" id="GGG14775.1"/>
    </source>
</evidence>
<dbReference type="EMBL" id="BMIW01000039">
    <property type="protein sequence ID" value="GGG14775.1"/>
    <property type="molecule type" value="Genomic_DNA"/>
</dbReference>
<reference evidence="6" key="1">
    <citation type="journal article" date="2019" name="Int. J. Syst. Evol. Microbiol.">
        <title>The Global Catalogue of Microorganisms (GCM) 10K type strain sequencing project: providing services to taxonomists for standard genome sequencing and annotation.</title>
        <authorList>
            <consortium name="The Broad Institute Genomics Platform"/>
            <consortium name="The Broad Institute Genome Sequencing Center for Infectious Disease"/>
            <person name="Wu L."/>
            <person name="Ma J."/>
        </authorList>
    </citation>
    <scope>NUCLEOTIDE SEQUENCE [LARGE SCALE GENOMIC DNA]</scope>
    <source>
        <strain evidence="6">CGMCC 1.15420</strain>
    </source>
</reference>
<dbReference type="Proteomes" id="UP000608420">
    <property type="component" value="Unassembled WGS sequence"/>
</dbReference>
<proteinExistence type="predicted"/>
<keyword evidence="6" id="KW-1185">Reference proteome</keyword>
<dbReference type="PANTHER" id="PTHR42756">
    <property type="entry name" value="TRANSCRIPTIONAL REGULATOR, MARR"/>
    <property type="match status" value="1"/>
</dbReference>
<protein>
    <submittedName>
        <fullName evidence="5">MarR family transcriptional regulator</fullName>
    </submittedName>
</protein>
<keyword evidence="3" id="KW-0804">Transcription</keyword>
<dbReference type="PRINTS" id="PR00598">
    <property type="entry name" value="HTHMARR"/>
</dbReference>
<dbReference type="PANTHER" id="PTHR42756:SF2">
    <property type="entry name" value="MARR FAMILY REGULATORY PROTEIN"/>
    <property type="match status" value="1"/>
</dbReference>
<keyword evidence="2" id="KW-0238">DNA-binding</keyword>
<dbReference type="SMART" id="SM00347">
    <property type="entry name" value="HTH_MARR"/>
    <property type="match status" value="1"/>
</dbReference>
<dbReference type="SUPFAM" id="SSF46785">
    <property type="entry name" value="Winged helix' DNA-binding domain"/>
    <property type="match status" value="1"/>
</dbReference>
<evidence type="ECO:0000256" key="3">
    <source>
        <dbReference type="ARBA" id="ARBA00023163"/>
    </source>
</evidence>
<gene>
    <name evidence="5" type="ORF">GCM10010913_40810</name>
</gene>
<accession>A0ABQ1W5L6</accession>
<dbReference type="Pfam" id="PF01047">
    <property type="entry name" value="MarR"/>
    <property type="match status" value="1"/>
</dbReference>